<evidence type="ECO:0000256" key="1">
    <source>
        <dbReference type="SAM" id="MobiDB-lite"/>
    </source>
</evidence>
<dbReference type="AlphaFoldDB" id="A0A1H2R6N1"/>
<dbReference type="Pfam" id="PF26062">
    <property type="entry name" value="DUF8022"/>
    <property type="match status" value="1"/>
</dbReference>
<sequence>MAADTDSAVDAELIAEIAAQLDDASADEAAAIAVAVGAHLTDRQRAAAAAAAAAAADDGDSWDGKQWSFSGRVEATQRRSVRVRSDAPTDPWSAAGRAERF</sequence>
<dbReference type="STRING" id="28442.SAMN05443574_101528"/>
<protein>
    <recommendedName>
        <fullName evidence="4">Acc operon protein</fullName>
    </recommendedName>
</protein>
<dbReference type="Proteomes" id="UP000182573">
    <property type="component" value="Unassembled WGS sequence"/>
</dbReference>
<dbReference type="RefSeq" id="WP_004518741.1">
    <property type="nucleotide sequence ID" value="NZ_FNOF01000001.1"/>
</dbReference>
<dbReference type="InterPro" id="IPR058335">
    <property type="entry name" value="PccX"/>
</dbReference>
<evidence type="ECO:0000313" key="3">
    <source>
        <dbReference type="Proteomes" id="UP000182573"/>
    </source>
</evidence>
<evidence type="ECO:0000313" key="2">
    <source>
        <dbReference type="EMBL" id="SDW15112.1"/>
    </source>
</evidence>
<proteinExistence type="predicted"/>
<accession>A0A1H2R6N1</accession>
<evidence type="ECO:0008006" key="4">
    <source>
        <dbReference type="Google" id="ProtNLM"/>
    </source>
</evidence>
<reference evidence="2 3" key="1">
    <citation type="submission" date="2016-10" db="EMBL/GenBank/DDBJ databases">
        <authorList>
            <person name="de Groot N.N."/>
        </authorList>
    </citation>
    <scope>NUCLEOTIDE SEQUENCE [LARGE SCALE GENOMIC DNA]</scope>
    <source>
        <strain evidence="2 3">DSM 3756</strain>
    </source>
</reference>
<gene>
    <name evidence="2" type="ORF">SAMN05443574_101528</name>
</gene>
<dbReference type="EMBL" id="FNOF01000001">
    <property type="protein sequence ID" value="SDW15112.1"/>
    <property type="molecule type" value="Genomic_DNA"/>
</dbReference>
<organism evidence="2 3">
    <name type="scientific">Haloarcula vallismortis</name>
    <name type="common">Halobacterium vallismortis</name>
    <dbReference type="NCBI Taxonomy" id="28442"/>
    <lineage>
        <taxon>Archaea</taxon>
        <taxon>Methanobacteriati</taxon>
        <taxon>Methanobacteriota</taxon>
        <taxon>Stenosarchaea group</taxon>
        <taxon>Halobacteria</taxon>
        <taxon>Halobacteriales</taxon>
        <taxon>Haloarculaceae</taxon>
        <taxon>Haloarcula</taxon>
    </lineage>
</organism>
<feature type="region of interest" description="Disordered" evidence="1">
    <location>
        <begin position="79"/>
        <end position="101"/>
    </location>
</feature>
<name>A0A1H2R6N1_HALVA</name>